<feature type="binding site" evidence="3">
    <location>
        <position position="55"/>
    </location>
    <ligand>
        <name>a divalent metal cation</name>
        <dbReference type="ChEBI" id="CHEBI:60240"/>
    </ligand>
</feature>
<dbReference type="InterPro" id="IPR005511">
    <property type="entry name" value="SMP-30"/>
</dbReference>
<feature type="binding site" evidence="3">
    <location>
        <position position="210"/>
    </location>
    <ligand>
        <name>a divalent metal cation</name>
        <dbReference type="ChEBI" id="CHEBI:60240"/>
    </ligand>
</feature>
<feature type="binding site" evidence="3">
    <location>
        <position position="260"/>
    </location>
    <ligand>
        <name>a divalent metal cation</name>
        <dbReference type="ChEBI" id="CHEBI:60240"/>
    </ligand>
</feature>
<gene>
    <name evidence="6" type="ORF">N7476_002351</name>
</gene>
<evidence type="ECO:0000259" key="5">
    <source>
        <dbReference type="Pfam" id="PF08450"/>
    </source>
</evidence>
<dbReference type="PANTHER" id="PTHR10907">
    <property type="entry name" value="REGUCALCIN"/>
    <property type="match status" value="1"/>
</dbReference>
<dbReference type="InterPro" id="IPR011042">
    <property type="entry name" value="6-blade_b-propeller_TolB-like"/>
</dbReference>
<dbReference type="EMBL" id="JAPZBO010000002">
    <property type="protein sequence ID" value="KAJ5323751.1"/>
    <property type="molecule type" value="Genomic_DNA"/>
</dbReference>
<dbReference type="Gene3D" id="2.120.10.30">
    <property type="entry name" value="TolB, C-terminal domain"/>
    <property type="match status" value="1"/>
</dbReference>
<dbReference type="PRINTS" id="PR01790">
    <property type="entry name" value="SMP30FAMILY"/>
</dbReference>
<dbReference type="AlphaFoldDB" id="A0A9W9Q7L2"/>
<reference evidence="6" key="2">
    <citation type="journal article" date="2023" name="IMA Fungus">
        <title>Comparative genomic study of the Penicillium genus elucidates a diverse pangenome and 15 lateral gene transfer events.</title>
        <authorList>
            <person name="Petersen C."/>
            <person name="Sorensen T."/>
            <person name="Nielsen M.R."/>
            <person name="Sondergaard T.E."/>
            <person name="Sorensen J.L."/>
            <person name="Fitzpatrick D.A."/>
            <person name="Frisvad J.C."/>
            <person name="Nielsen K.L."/>
        </authorList>
    </citation>
    <scope>NUCLEOTIDE SEQUENCE</scope>
    <source>
        <strain evidence="6">IBT 21472</strain>
    </source>
</reference>
<comment type="similarity">
    <text evidence="1">Belongs to the SMP-30/CGR1 family.</text>
</comment>
<evidence type="ECO:0000256" key="3">
    <source>
        <dbReference type="PIRSR" id="PIRSR605511-2"/>
    </source>
</evidence>
<dbReference type="PANTHER" id="PTHR10907:SF47">
    <property type="entry name" value="REGUCALCIN"/>
    <property type="match status" value="1"/>
</dbReference>
<reference evidence="6" key="1">
    <citation type="submission" date="2022-12" db="EMBL/GenBank/DDBJ databases">
        <authorList>
            <person name="Petersen C."/>
        </authorList>
    </citation>
    <scope>NUCLEOTIDE SEQUENCE</scope>
    <source>
        <strain evidence="6">IBT 21472</strain>
    </source>
</reference>
<evidence type="ECO:0000256" key="2">
    <source>
        <dbReference type="PIRSR" id="PIRSR605511-1"/>
    </source>
</evidence>
<dbReference type="SUPFAM" id="SSF63829">
    <property type="entry name" value="Calcium-dependent phosphotriesterase"/>
    <property type="match status" value="1"/>
</dbReference>
<keyword evidence="3" id="KW-0479">Metal-binding</keyword>
<evidence type="ECO:0000256" key="1">
    <source>
        <dbReference type="ARBA" id="ARBA00008853"/>
    </source>
</evidence>
<dbReference type="Pfam" id="PF08450">
    <property type="entry name" value="SGL"/>
    <property type="match status" value="1"/>
</dbReference>
<proteinExistence type="inferred from homology"/>
<sequence>MAAITMAAPTFEGKRSATPVSYHLPEAHIGMGTSMEYTTGPPIYRVPKGRMVLGEGPIYRASDSTLHWFDPLDSPSELYILPVDPDSGSPKGEAKVFTLEDSITVAAFRKNKPGSYIAAYYQGVCFLDEATGKVEVLREIIPTSERDQLRFNDGGVDAAGRFWLAEIDITATKFPLGQIPKEYEPRGRLWRYDPDGSLHLMLRGGLVCGNGVKWSHDNKTMYMNDSVGQKITALDFDLKTGALSNQRILVDFKGTTSEPDGMVVDNDGNLWVAVYGSNYLMHFSPEGKPLKQVKLPAKCLTCPTWGGKDFDILYLTTARDRSENPDPIDDGGHIYKFLPDGAKGQPKNEFAG</sequence>
<feature type="binding site" evidence="3">
    <location>
        <position position="150"/>
    </location>
    <ligand>
        <name>substrate</name>
    </ligand>
</feature>
<comment type="caution">
    <text evidence="6">The sequence shown here is derived from an EMBL/GenBank/DDBJ whole genome shotgun (WGS) entry which is preliminary data.</text>
</comment>
<evidence type="ECO:0000313" key="6">
    <source>
        <dbReference type="EMBL" id="KAJ5323751.1"/>
    </source>
</evidence>
<name>A0A9W9Q7L2_9EURO</name>
<feature type="region of interest" description="Disordered" evidence="4">
    <location>
        <begin position="322"/>
        <end position="352"/>
    </location>
</feature>
<evidence type="ECO:0000256" key="4">
    <source>
        <dbReference type="SAM" id="MobiDB-lite"/>
    </source>
</evidence>
<organism evidence="6 7">
    <name type="scientific">Penicillium atrosanguineum</name>
    <dbReference type="NCBI Taxonomy" id="1132637"/>
    <lineage>
        <taxon>Eukaryota</taxon>
        <taxon>Fungi</taxon>
        <taxon>Dikarya</taxon>
        <taxon>Ascomycota</taxon>
        <taxon>Pezizomycotina</taxon>
        <taxon>Eurotiomycetes</taxon>
        <taxon>Eurotiomycetidae</taxon>
        <taxon>Eurotiales</taxon>
        <taxon>Aspergillaceae</taxon>
        <taxon>Penicillium</taxon>
    </lineage>
</organism>
<comment type="cofactor">
    <cofactor evidence="3">
        <name>Zn(2+)</name>
        <dbReference type="ChEBI" id="CHEBI:29105"/>
    </cofactor>
    <text evidence="3">Binds 1 divalent metal cation per subunit.</text>
</comment>
<keyword evidence="3" id="KW-0862">Zinc</keyword>
<feature type="binding site" evidence="3">
    <location>
        <position position="152"/>
    </location>
    <ligand>
        <name>substrate</name>
    </ligand>
</feature>
<accession>A0A9W9Q7L2</accession>
<feature type="active site" description="Proton donor/acceptor" evidence="2">
    <location>
        <position position="260"/>
    </location>
</feature>
<protein>
    <recommendedName>
        <fullName evidence="5">SMP-30/Gluconolactonase/LRE-like region domain-containing protein</fullName>
    </recommendedName>
</protein>
<keyword evidence="7" id="KW-1185">Reference proteome</keyword>
<evidence type="ECO:0000313" key="7">
    <source>
        <dbReference type="Proteomes" id="UP001147746"/>
    </source>
</evidence>
<dbReference type="Proteomes" id="UP001147746">
    <property type="component" value="Unassembled WGS sequence"/>
</dbReference>
<feature type="domain" description="SMP-30/Gluconolactonase/LRE-like region" evidence="5">
    <location>
        <begin position="53"/>
        <end position="319"/>
    </location>
</feature>
<dbReference type="GO" id="GO:0005509">
    <property type="term" value="F:calcium ion binding"/>
    <property type="evidence" value="ECO:0007669"/>
    <property type="project" value="TreeGrafter"/>
</dbReference>
<dbReference type="GO" id="GO:0004341">
    <property type="term" value="F:gluconolactonase activity"/>
    <property type="evidence" value="ECO:0007669"/>
    <property type="project" value="TreeGrafter"/>
</dbReference>
<dbReference type="OrthoDB" id="423498at2759"/>
<dbReference type="InterPro" id="IPR013658">
    <property type="entry name" value="SGL"/>
</dbReference>